<dbReference type="EMBL" id="JACHMN010000002">
    <property type="protein sequence ID" value="MBB5870481.1"/>
    <property type="molecule type" value="Genomic_DNA"/>
</dbReference>
<gene>
    <name evidence="1" type="ORF">F4553_003860</name>
</gene>
<evidence type="ECO:0000313" key="1">
    <source>
        <dbReference type="EMBL" id="MBB5870481.1"/>
    </source>
</evidence>
<reference evidence="1 2" key="1">
    <citation type="submission" date="2020-08" db="EMBL/GenBank/DDBJ databases">
        <title>Sequencing the genomes of 1000 actinobacteria strains.</title>
        <authorList>
            <person name="Klenk H.-P."/>
        </authorList>
    </citation>
    <scope>NUCLEOTIDE SEQUENCE [LARGE SCALE GENOMIC DNA]</scope>
    <source>
        <strain evidence="1 2">DSM 45362</strain>
    </source>
</reference>
<proteinExistence type="predicted"/>
<dbReference type="Proteomes" id="UP000587527">
    <property type="component" value="Unassembled WGS sequence"/>
</dbReference>
<accession>A0A841BUQ3</accession>
<protein>
    <submittedName>
        <fullName evidence="1">Uncharacterized protein</fullName>
    </submittedName>
</protein>
<evidence type="ECO:0000313" key="2">
    <source>
        <dbReference type="Proteomes" id="UP000587527"/>
    </source>
</evidence>
<sequence>MRPPDLMSSAWRCDHCGPTPPLHRTERISSEILTATTDRAAELGFPVWCLWPLPTGWTVTGVAWVGDERSGISATALACTGPSPLTDGPADLVFVAEELSVGLGARLAGLPGPDPGPQLSELAQSSEAHAKVRTGGRPTPLWALDTPDDRSVYVGEAMGRWLWAVAFPAPAGYLLTEPVELQDLAEWQPTELVFGASSPYLQG</sequence>
<dbReference type="InterPro" id="IPR046646">
    <property type="entry name" value="DUF6758"/>
</dbReference>
<dbReference type="Pfam" id="PF20544">
    <property type="entry name" value="DUF6758"/>
    <property type="match status" value="1"/>
</dbReference>
<dbReference type="AlphaFoldDB" id="A0A841BUQ3"/>
<name>A0A841BUQ3_9ACTN</name>
<comment type="caution">
    <text evidence="1">The sequence shown here is derived from an EMBL/GenBank/DDBJ whole genome shotgun (WGS) entry which is preliminary data.</text>
</comment>
<keyword evidence="2" id="KW-1185">Reference proteome</keyword>
<organism evidence="1 2">
    <name type="scientific">Allocatelliglobosispora scoriae</name>
    <dbReference type="NCBI Taxonomy" id="643052"/>
    <lineage>
        <taxon>Bacteria</taxon>
        <taxon>Bacillati</taxon>
        <taxon>Actinomycetota</taxon>
        <taxon>Actinomycetes</taxon>
        <taxon>Micromonosporales</taxon>
        <taxon>Micromonosporaceae</taxon>
        <taxon>Allocatelliglobosispora</taxon>
    </lineage>
</organism>